<dbReference type="SMART" id="SM00240">
    <property type="entry name" value="FHA"/>
    <property type="match status" value="1"/>
</dbReference>
<dbReference type="InterPro" id="IPR008984">
    <property type="entry name" value="SMAD_FHA_dom_sf"/>
</dbReference>
<dbReference type="Pfam" id="PF25591">
    <property type="entry name" value="LRV_2"/>
    <property type="match status" value="1"/>
</dbReference>
<keyword evidence="1" id="KW-0597">Phosphoprotein</keyword>
<feature type="region of interest" description="Disordered" evidence="2">
    <location>
        <begin position="281"/>
        <end position="361"/>
    </location>
</feature>
<feature type="region of interest" description="Disordered" evidence="2">
    <location>
        <begin position="237"/>
        <end position="260"/>
    </location>
</feature>
<feature type="compositionally biased region" description="Low complexity" evidence="2">
    <location>
        <begin position="403"/>
        <end position="444"/>
    </location>
</feature>
<feature type="region of interest" description="Disordered" evidence="2">
    <location>
        <begin position="380"/>
        <end position="448"/>
    </location>
</feature>
<evidence type="ECO:0000313" key="4">
    <source>
        <dbReference type="EMBL" id="RYQ11696.1"/>
    </source>
</evidence>
<name>A0A4Q5A3P3_9BIFI</name>
<feature type="compositionally biased region" description="Low complexity" evidence="2">
    <location>
        <begin position="281"/>
        <end position="331"/>
    </location>
</feature>
<dbReference type="RefSeq" id="WP_431520205.1">
    <property type="nucleotide sequence ID" value="NZ_RYUH01000006.1"/>
</dbReference>
<reference evidence="4 5" key="1">
    <citation type="submission" date="2018-12" db="EMBL/GenBank/DDBJ databases">
        <title>Unveiling genomic diversity among members of the Bifidobacterium pseudolongum species, a widely distributed gut commensal of the animal kingdom.</title>
        <authorList>
            <person name="Lugli G.A."/>
            <person name="Duranti S."/>
            <person name="Albert K."/>
            <person name="Mancabelli L."/>
            <person name="Napoli S."/>
            <person name="Viappiani A."/>
            <person name="Anzalone R."/>
            <person name="Longhi G."/>
            <person name="Milani C."/>
            <person name="Turroni F."/>
            <person name="Alessandri G."/>
            <person name="Sela D.A."/>
            <person name="Van Sinderen D."/>
            <person name="Ventura M."/>
        </authorList>
    </citation>
    <scope>NUCLEOTIDE SEQUENCE [LARGE SCALE GENOMIC DNA]</scope>
    <source>
        <strain evidence="4 5">2093B</strain>
    </source>
</reference>
<dbReference type="AlphaFoldDB" id="A0A4Q5A3P3"/>
<accession>A0A4Q5A3P3</accession>
<dbReference type="InterPro" id="IPR057893">
    <property type="entry name" value="LRV_2"/>
</dbReference>
<protein>
    <recommendedName>
        <fullName evidence="3">FHA domain-containing protein</fullName>
    </recommendedName>
</protein>
<proteinExistence type="predicted"/>
<evidence type="ECO:0000313" key="5">
    <source>
        <dbReference type="Proteomes" id="UP000292568"/>
    </source>
</evidence>
<evidence type="ECO:0000259" key="3">
    <source>
        <dbReference type="PROSITE" id="PS50006"/>
    </source>
</evidence>
<feature type="domain" description="FHA" evidence="3">
    <location>
        <begin position="29"/>
        <end position="84"/>
    </location>
</feature>
<evidence type="ECO:0000256" key="2">
    <source>
        <dbReference type="SAM" id="MobiDB-lite"/>
    </source>
</evidence>
<dbReference type="Gene3D" id="2.60.200.20">
    <property type="match status" value="1"/>
</dbReference>
<dbReference type="Pfam" id="PF00498">
    <property type="entry name" value="FHA"/>
    <property type="match status" value="1"/>
</dbReference>
<dbReference type="InterPro" id="IPR000253">
    <property type="entry name" value="FHA_dom"/>
</dbReference>
<dbReference type="PROSITE" id="PS50006">
    <property type="entry name" value="FHA_DOMAIN"/>
    <property type="match status" value="1"/>
</dbReference>
<comment type="caution">
    <text evidence="4">The sequence shown here is derived from an EMBL/GenBank/DDBJ whole genome shotgun (WGS) entry which is preliminary data.</text>
</comment>
<dbReference type="EMBL" id="RYUH01000006">
    <property type="protein sequence ID" value="RYQ11696.1"/>
    <property type="molecule type" value="Genomic_DNA"/>
</dbReference>
<dbReference type="SUPFAM" id="SSF49879">
    <property type="entry name" value="SMAD/FHA domain"/>
    <property type="match status" value="1"/>
</dbReference>
<evidence type="ECO:0000256" key="1">
    <source>
        <dbReference type="ARBA" id="ARBA00022553"/>
    </source>
</evidence>
<dbReference type="Proteomes" id="UP000292568">
    <property type="component" value="Unassembled WGS sequence"/>
</dbReference>
<gene>
    <name evidence="4" type="ORF">PG2093B_0380</name>
</gene>
<sequence length="568" mass="62106">MSGDQQATTKWMIRVDGSDLTSVEAGQTVEIGRKPLRPLSDDGTTRVEILDDTRSMSKRHAEFSVKSDGNAILRDMNSTNGTYLVRPGNDLVRLPSGSDFALTDDTVRLQFGDVPVDFVRFIDDSTTHRDDPAVANLFDYALDNVASEPEASELSVDDILNLRAGEPTNIFDSNSVRTRAHELREAERQTFVPFAQPINPVTTNDAVEEDVPDAAPRDLFADAHDVAAGKIDEPAVKKEEFVPRMHDGPRHAGGRPADRLISVDELGKPRLPDIMPLQMTPQQPAVQQTAAPQAATQHPAVQQTPAIQQTSAQPTPTQAAPVQEPQPASQPTPVVEHDTQPMVQRTQEQQGQEQRRFAEQSTALDFEVLTTSLHAEHREEPVAVDVQSAAPATQTSSEQRDNAPSTAATTQPAQTAAQQPAQTQQPTQSAQAVQPVQAQTASVTTDDDVARFKPTAQVSEVDQLEQTQAFTPAFEPGSVFERVAKGEFNQREELVEAGGYNSDQARRSDDFAEQFEMARHAELLPFLAMNPALYDDLYAWLAAQGNADVDKALSTNPGYEDYRKAMGK</sequence>
<organism evidence="4 5">
    <name type="scientific">Bifidobacterium pseudolongum subsp. globosum</name>
    <dbReference type="NCBI Taxonomy" id="1690"/>
    <lineage>
        <taxon>Bacteria</taxon>
        <taxon>Bacillati</taxon>
        <taxon>Actinomycetota</taxon>
        <taxon>Actinomycetes</taxon>
        <taxon>Bifidobacteriales</taxon>
        <taxon>Bifidobacteriaceae</taxon>
        <taxon>Bifidobacterium</taxon>
    </lineage>
</organism>